<dbReference type="GO" id="GO:0006139">
    <property type="term" value="P:nucleobase-containing compound metabolic process"/>
    <property type="evidence" value="ECO:0007669"/>
    <property type="project" value="InterPro"/>
</dbReference>
<name>A0A9P4MM84_9PEZI</name>
<dbReference type="SUPFAM" id="SSF52540">
    <property type="entry name" value="P-loop containing nucleoside triphosphate hydrolases"/>
    <property type="match status" value="1"/>
</dbReference>
<feature type="domain" description="HD" evidence="5">
    <location>
        <begin position="2"/>
        <end position="48"/>
    </location>
</feature>
<dbReference type="InterPro" id="IPR033690">
    <property type="entry name" value="Adenylat_kinase_CS"/>
</dbReference>
<evidence type="ECO:0000313" key="6">
    <source>
        <dbReference type="EMBL" id="KAF2158023.1"/>
    </source>
</evidence>
<dbReference type="InterPro" id="IPR000850">
    <property type="entry name" value="Adenylat/UMP-CMP_kin"/>
</dbReference>
<dbReference type="GO" id="GO:0005524">
    <property type="term" value="F:ATP binding"/>
    <property type="evidence" value="ECO:0007669"/>
    <property type="project" value="InterPro"/>
</dbReference>
<dbReference type="GO" id="GO:0019205">
    <property type="term" value="F:nucleobase-containing compound kinase activity"/>
    <property type="evidence" value="ECO:0007669"/>
    <property type="project" value="InterPro"/>
</dbReference>
<dbReference type="AlphaFoldDB" id="A0A9P4MM84"/>
<keyword evidence="1 4" id="KW-0808">Transferase</keyword>
<dbReference type="Gene3D" id="3.40.50.300">
    <property type="entry name" value="P-loop containing nucleotide triphosphate hydrolases"/>
    <property type="match status" value="1"/>
</dbReference>
<dbReference type="PROSITE" id="PS00113">
    <property type="entry name" value="ADENYLATE_KINASE"/>
    <property type="match status" value="1"/>
</dbReference>
<reference evidence="6" key="1">
    <citation type="journal article" date="2020" name="Stud. Mycol.">
        <title>101 Dothideomycetes genomes: a test case for predicting lifestyles and emergence of pathogens.</title>
        <authorList>
            <person name="Haridas S."/>
            <person name="Albert R."/>
            <person name="Binder M."/>
            <person name="Bloem J."/>
            <person name="Labutti K."/>
            <person name="Salamov A."/>
            <person name="Andreopoulos B."/>
            <person name="Baker S."/>
            <person name="Barry K."/>
            <person name="Bills G."/>
            <person name="Bluhm B."/>
            <person name="Cannon C."/>
            <person name="Castanera R."/>
            <person name="Culley D."/>
            <person name="Daum C."/>
            <person name="Ezra D."/>
            <person name="Gonzalez J."/>
            <person name="Henrissat B."/>
            <person name="Kuo A."/>
            <person name="Liang C."/>
            <person name="Lipzen A."/>
            <person name="Lutzoni F."/>
            <person name="Magnuson J."/>
            <person name="Mondo S."/>
            <person name="Nolan M."/>
            <person name="Ohm R."/>
            <person name="Pangilinan J."/>
            <person name="Park H.-J."/>
            <person name="Ramirez L."/>
            <person name="Alfaro M."/>
            <person name="Sun H."/>
            <person name="Tritt A."/>
            <person name="Yoshinaga Y."/>
            <person name="Zwiers L.-H."/>
            <person name="Turgeon B."/>
            <person name="Goodwin S."/>
            <person name="Spatafora J."/>
            <person name="Crous P."/>
            <person name="Grigoriev I."/>
        </authorList>
    </citation>
    <scope>NUCLEOTIDE SEQUENCE</scope>
    <source>
        <strain evidence="6">CBS 260.36</strain>
    </source>
</reference>
<evidence type="ECO:0000256" key="2">
    <source>
        <dbReference type="ARBA" id="ARBA00022741"/>
    </source>
</evidence>
<dbReference type="Pfam" id="PF13023">
    <property type="entry name" value="HD_3"/>
    <property type="match status" value="1"/>
</dbReference>
<evidence type="ECO:0000313" key="7">
    <source>
        <dbReference type="Proteomes" id="UP000799439"/>
    </source>
</evidence>
<dbReference type="PRINTS" id="PR00094">
    <property type="entry name" value="ADENYLTKNASE"/>
</dbReference>
<dbReference type="InterPro" id="IPR006674">
    <property type="entry name" value="HD_domain"/>
</dbReference>
<dbReference type="GO" id="GO:0016787">
    <property type="term" value="F:hydrolase activity"/>
    <property type="evidence" value="ECO:0007669"/>
    <property type="project" value="UniProtKB-KW"/>
</dbReference>
<keyword evidence="2" id="KW-0547">Nucleotide-binding</keyword>
<dbReference type="Proteomes" id="UP000799439">
    <property type="component" value="Unassembled WGS sequence"/>
</dbReference>
<comment type="caution">
    <text evidence="6">The sequence shown here is derived from an EMBL/GenBank/DDBJ whole genome shotgun (WGS) entry which is preliminary data.</text>
</comment>
<keyword evidence="7" id="KW-1185">Reference proteome</keyword>
<proteinExistence type="inferred from homology"/>
<dbReference type="OrthoDB" id="442176at2759"/>
<comment type="similarity">
    <text evidence="4">Belongs to the adenylate kinase family.</text>
</comment>
<dbReference type="Pfam" id="PF00406">
    <property type="entry name" value="ADK"/>
    <property type="match status" value="1"/>
</dbReference>
<dbReference type="Gene3D" id="1.10.3210.10">
    <property type="entry name" value="Hypothetical protein af1432"/>
    <property type="match status" value="1"/>
</dbReference>
<organism evidence="6 7">
    <name type="scientific">Myriangium duriaei CBS 260.36</name>
    <dbReference type="NCBI Taxonomy" id="1168546"/>
    <lineage>
        <taxon>Eukaryota</taxon>
        <taxon>Fungi</taxon>
        <taxon>Dikarya</taxon>
        <taxon>Ascomycota</taxon>
        <taxon>Pezizomycotina</taxon>
        <taxon>Dothideomycetes</taxon>
        <taxon>Dothideomycetidae</taxon>
        <taxon>Myriangiales</taxon>
        <taxon>Myriangiaceae</taxon>
        <taxon>Myriangium</taxon>
    </lineage>
</organism>
<evidence type="ECO:0000259" key="5">
    <source>
        <dbReference type="Pfam" id="PF13023"/>
    </source>
</evidence>
<protein>
    <submittedName>
        <fullName evidence="6">P-loop containing nucleoside triphosphate hydrolase protein</fullName>
    </submittedName>
</protein>
<dbReference type="InterPro" id="IPR027417">
    <property type="entry name" value="P-loop_NTPase"/>
</dbReference>
<accession>A0A9P4MM84</accession>
<keyword evidence="3 4" id="KW-0418">Kinase</keyword>
<dbReference type="SUPFAM" id="SSF109604">
    <property type="entry name" value="HD-domain/PDEase-like"/>
    <property type="match status" value="1"/>
</dbReference>
<gene>
    <name evidence="6" type="ORF">K461DRAFT_290282</name>
</gene>
<keyword evidence="6" id="KW-0378">Hydrolase</keyword>
<evidence type="ECO:0000256" key="1">
    <source>
        <dbReference type="ARBA" id="ARBA00022679"/>
    </source>
</evidence>
<dbReference type="CDD" id="cd01428">
    <property type="entry name" value="ADK"/>
    <property type="match status" value="1"/>
</dbReference>
<evidence type="ECO:0000256" key="4">
    <source>
        <dbReference type="RuleBase" id="RU003330"/>
    </source>
</evidence>
<dbReference type="HAMAP" id="MF_00235">
    <property type="entry name" value="Adenylate_kinase_Adk"/>
    <property type="match status" value="1"/>
</dbReference>
<evidence type="ECO:0000256" key="3">
    <source>
        <dbReference type="ARBA" id="ARBA00022777"/>
    </source>
</evidence>
<dbReference type="EMBL" id="ML996081">
    <property type="protein sequence ID" value="KAF2158023.1"/>
    <property type="molecule type" value="Genomic_DNA"/>
</dbReference>
<sequence length="276" mass="31216">MTELWLEFEEGKTEAARIVEGIDALECMDQAVVYERRNRLQKDLAGFMRLETKIEVPQLRKWADHLLRERNDMWAGKTLEVEVLFLIGGPGSGKGTICDRLTQEFDCLCLSVGNLLREEAKSETSPFADFINDSLKNSVIVPADLTLKLIHRKMTSLQSESTLLVLDGFPRSLDQISAFEEKFSKPSSTILLECSEEAMIERLQKRSETSSRIDDNVGSFRRRLKTFSTENALVEEHLKSSGPFWKIDASGTAEEVYASVQGIIQQSIYKAVKAQE</sequence>
<dbReference type="PANTHER" id="PTHR23359">
    <property type="entry name" value="NUCLEOTIDE KINASE"/>
    <property type="match status" value="1"/>
</dbReference>